<gene>
    <name evidence="1" type="ORF">CDAR_69611</name>
</gene>
<organism evidence="1 2">
    <name type="scientific">Caerostris darwini</name>
    <dbReference type="NCBI Taxonomy" id="1538125"/>
    <lineage>
        <taxon>Eukaryota</taxon>
        <taxon>Metazoa</taxon>
        <taxon>Ecdysozoa</taxon>
        <taxon>Arthropoda</taxon>
        <taxon>Chelicerata</taxon>
        <taxon>Arachnida</taxon>
        <taxon>Araneae</taxon>
        <taxon>Araneomorphae</taxon>
        <taxon>Entelegynae</taxon>
        <taxon>Araneoidea</taxon>
        <taxon>Araneidae</taxon>
        <taxon>Caerostris</taxon>
    </lineage>
</organism>
<dbReference type="Proteomes" id="UP001054837">
    <property type="component" value="Unassembled WGS sequence"/>
</dbReference>
<sequence>MEDILWGISYILHGGYPMRDIYILHGGHPMGNIIHLTWRISYEGYLHLTWRTSYGEYHTSYMEDILCGDIVHLYMEGMLCVRYHASLYGGHLMGGISYLLYEEYPTSYM</sequence>
<accession>A0AAV4U0P6</accession>
<reference evidence="1 2" key="1">
    <citation type="submission" date="2021-06" db="EMBL/GenBank/DDBJ databases">
        <title>Caerostris darwini draft genome.</title>
        <authorList>
            <person name="Kono N."/>
            <person name="Arakawa K."/>
        </authorList>
    </citation>
    <scope>NUCLEOTIDE SEQUENCE [LARGE SCALE GENOMIC DNA]</scope>
</reference>
<evidence type="ECO:0008006" key="3">
    <source>
        <dbReference type="Google" id="ProtNLM"/>
    </source>
</evidence>
<evidence type="ECO:0000313" key="1">
    <source>
        <dbReference type="EMBL" id="GIY51349.1"/>
    </source>
</evidence>
<comment type="caution">
    <text evidence="1">The sequence shown here is derived from an EMBL/GenBank/DDBJ whole genome shotgun (WGS) entry which is preliminary data.</text>
</comment>
<dbReference type="AlphaFoldDB" id="A0AAV4U0P6"/>
<name>A0AAV4U0P6_9ARAC</name>
<keyword evidence="2" id="KW-1185">Reference proteome</keyword>
<dbReference type="EMBL" id="BPLQ01010518">
    <property type="protein sequence ID" value="GIY51349.1"/>
    <property type="molecule type" value="Genomic_DNA"/>
</dbReference>
<evidence type="ECO:0000313" key="2">
    <source>
        <dbReference type="Proteomes" id="UP001054837"/>
    </source>
</evidence>
<protein>
    <recommendedName>
        <fullName evidence="3">Cellulase</fullName>
    </recommendedName>
</protein>
<proteinExistence type="predicted"/>